<gene>
    <name evidence="4" type="ORF">H8K20_05855</name>
</gene>
<feature type="signal peptide" evidence="2">
    <location>
        <begin position="1"/>
        <end position="37"/>
    </location>
</feature>
<keyword evidence="5" id="KW-1185">Reference proteome</keyword>
<dbReference type="PANTHER" id="PTHR39160">
    <property type="entry name" value="CELL WALL-BINDING PROTEIN YOCH"/>
    <property type="match status" value="1"/>
</dbReference>
<dbReference type="GO" id="GO:0004553">
    <property type="term" value="F:hydrolase activity, hydrolyzing O-glycosyl compounds"/>
    <property type="evidence" value="ECO:0007669"/>
    <property type="project" value="InterPro"/>
</dbReference>
<dbReference type="GO" id="GO:0019867">
    <property type="term" value="C:outer membrane"/>
    <property type="evidence" value="ECO:0007669"/>
    <property type="project" value="InterPro"/>
</dbReference>
<dbReference type="Gene3D" id="2.40.40.10">
    <property type="entry name" value="RlpA-like domain"/>
    <property type="match status" value="1"/>
</dbReference>
<reference evidence="4" key="1">
    <citation type="submission" date="2020-08" db="EMBL/GenBank/DDBJ databases">
        <authorList>
            <person name="Liu C."/>
            <person name="Sun Q."/>
        </authorList>
    </citation>
    <scope>NUCLEOTIDE SEQUENCE</scope>
    <source>
        <strain evidence="4">NSJ-65</strain>
    </source>
</reference>
<comment type="caution">
    <text evidence="4">The sequence shown here is derived from an EMBL/GenBank/DDBJ whole genome shotgun (WGS) entry which is preliminary data.</text>
</comment>
<evidence type="ECO:0000256" key="2">
    <source>
        <dbReference type="SAM" id="SignalP"/>
    </source>
</evidence>
<evidence type="ECO:0000313" key="4">
    <source>
        <dbReference type="EMBL" id="MBC3515919.1"/>
    </source>
</evidence>
<dbReference type="Proteomes" id="UP000597668">
    <property type="component" value="Unassembled WGS sequence"/>
</dbReference>
<dbReference type="InterPro" id="IPR059180">
    <property type="entry name" value="3D_YorM"/>
</dbReference>
<dbReference type="InterPro" id="IPR036908">
    <property type="entry name" value="RlpA-like_sf"/>
</dbReference>
<keyword evidence="1 2" id="KW-0732">Signal</keyword>
<dbReference type="GO" id="GO:0009254">
    <property type="term" value="P:peptidoglycan turnover"/>
    <property type="evidence" value="ECO:0007669"/>
    <property type="project" value="InterPro"/>
</dbReference>
<sequence length="134" mass="14353">MGKKSRRGPTVLAELAALVLAAAAAALPPAGSFTVYAYCTERYPHICGGSAYTYSGEPVQAGHTVAVDPAVIPLGSWLYIEGLGWRQAADTGSAIDGRRLDLAVCTHEEALTWGVQHRQVWIWEGDTCLQRPTN</sequence>
<accession>A0A8J6ILW9</accession>
<dbReference type="InterPro" id="IPR051933">
    <property type="entry name" value="Resuscitation_pf_RpfB"/>
</dbReference>
<evidence type="ECO:0000313" key="5">
    <source>
        <dbReference type="Proteomes" id="UP000597668"/>
    </source>
</evidence>
<evidence type="ECO:0000259" key="3">
    <source>
        <dbReference type="Pfam" id="PF06725"/>
    </source>
</evidence>
<protein>
    <submittedName>
        <fullName evidence="4">3D domain-containing protein</fullName>
    </submittedName>
</protein>
<dbReference type="Pfam" id="PF06725">
    <property type="entry name" value="3D"/>
    <property type="match status" value="1"/>
</dbReference>
<organism evidence="4 5">
    <name type="scientific">Neobittarella massiliensis</name>
    <name type="common">ex Bilen et al. 2018</name>
    <dbReference type="NCBI Taxonomy" id="2041842"/>
    <lineage>
        <taxon>Bacteria</taxon>
        <taxon>Bacillati</taxon>
        <taxon>Bacillota</taxon>
        <taxon>Clostridia</taxon>
        <taxon>Eubacteriales</taxon>
        <taxon>Oscillospiraceae</taxon>
        <taxon>Neobittarella (ex Bilen et al. 2018)</taxon>
    </lineage>
</organism>
<feature type="chain" id="PRO_5035277353" evidence="2">
    <location>
        <begin position="38"/>
        <end position="134"/>
    </location>
</feature>
<dbReference type="SUPFAM" id="SSF50685">
    <property type="entry name" value="Barwin-like endoglucanases"/>
    <property type="match status" value="1"/>
</dbReference>
<dbReference type="EMBL" id="JACOGI010000001">
    <property type="protein sequence ID" value="MBC3515919.1"/>
    <property type="molecule type" value="Genomic_DNA"/>
</dbReference>
<dbReference type="AlphaFoldDB" id="A0A8J6ILW9"/>
<name>A0A8J6ILW9_9FIRM</name>
<proteinExistence type="predicted"/>
<dbReference type="CDD" id="cd14667">
    <property type="entry name" value="3D_containing_proteins"/>
    <property type="match status" value="1"/>
</dbReference>
<dbReference type="InterPro" id="IPR010611">
    <property type="entry name" value="3D_dom"/>
</dbReference>
<dbReference type="PANTHER" id="PTHR39160:SF4">
    <property type="entry name" value="RESUSCITATION-PROMOTING FACTOR RPFB"/>
    <property type="match status" value="1"/>
</dbReference>
<feature type="domain" description="3D" evidence="3">
    <location>
        <begin position="64"/>
        <end position="122"/>
    </location>
</feature>
<evidence type="ECO:0000256" key="1">
    <source>
        <dbReference type="ARBA" id="ARBA00022729"/>
    </source>
</evidence>